<dbReference type="Proteomes" id="UP000235388">
    <property type="component" value="Unassembled WGS sequence"/>
</dbReference>
<dbReference type="AlphaFoldDB" id="A0A2N5VDU8"/>
<sequence>MAGATHQPGDNNRWSVCNPSALPTRFSIKNYENQNVILDNALIKPTQVIRTEIMGDTPLLVDIHSWERPL</sequence>
<gene>
    <name evidence="1" type="ORF">PCANC_06736</name>
</gene>
<proteinExistence type="predicted"/>
<dbReference type="EMBL" id="PGCJ01000105">
    <property type="protein sequence ID" value="PLW48169.1"/>
    <property type="molecule type" value="Genomic_DNA"/>
</dbReference>
<protein>
    <submittedName>
        <fullName evidence="1">Uncharacterized protein</fullName>
    </submittedName>
</protein>
<evidence type="ECO:0000313" key="2">
    <source>
        <dbReference type="Proteomes" id="UP000235388"/>
    </source>
</evidence>
<comment type="caution">
    <text evidence="1">The sequence shown here is derived from an EMBL/GenBank/DDBJ whole genome shotgun (WGS) entry which is preliminary data.</text>
</comment>
<evidence type="ECO:0000313" key="1">
    <source>
        <dbReference type="EMBL" id="PLW48169.1"/>
    </source>
</evidence>
<accession>A0A2N5VDU8</accession>
<reference evidence="1 2" key="1">
    <citation type="submission" date="2017-11" db="EMBL/GenBank/DDBJ databases">
        <title>De novo assembly and phasing of dikaryotic genomes from two isolates of Puccinia coronata f. sp. avenae, the causal agent of oat crown rust.</title>
        <authorList>
            <person name="Miller M.E."/>
            <person name="Zhang Y."/>
            <person name="Omidvar V."/>
            <person name="Sperschneider J."/>
            <person name="Schwessinger B."/>
            <person name="Raley C."/>
            <person name="Palmer J.M."/>
            <person name="Garnica D."/>
            <person name="Upadhyaya N."/>
            <person name="Rathjen J."/>
            <person name="Taylor J.M."/>
            <person name="Park R.F."/>
            <person name="Dodds P.N."/>
            <person name="Hirsch C.D."/>
            <person name="Kianian S.F."/>
            <person name="Figueroa M."/>
        </authorList>
    </citation>
    <scope>NUCLEOTIDE SEQUENCE [LARGE SCALE GENOMIC DNA]</scope>
    <source>
        <strain evidence="1">12NC29</strain>
    </source>
</reference>
<name>A0A2N5VDU8_9BASI</name>
<organism evidence="1 2">
    <name type="scientific">Puccinia coronata f. sp. avenae</name>
    <dbReference type="NCBI Taxonomy" id="200324"/>
    <lineage>
        <taxon>Eukaryota</taxon>
        <taxon>Fungi</taxon>
        <taxon>Dikarya</taxon>
        <taxon>Basidiomycota</taxon>
        <taxon>Pucciniomycotina</taxon>
        <taxon>Pucciniomycetes</taxon>
        <taxon>Pucciniales</taxon>
        <taxon>Pucciniaceae</taxon>
        <taxon>Puccinia</taxon>
    </lineage>
</organism>
<keyword evidence="2" id="KW-1185">Reference proteome</keyword>